<feature type="domain" description="HTH cro/C1-type" evidence="2">
    <location>
        <begin position="25"/>
        <end position="79"/>
    </location>
</feature>
<dbReference type="RefSeq" id="WP_136457363.1">
    <property type="nucleotide sequence ID" value="NZ_SRSF01000002.1"/>
</dbReference>
<keyword evidence="1" id="KW-0238">DNA-binding</keyword>
<proteinExistence type="predicted"/>
<dbReference type="EMBL" id="SRSF01000002">
    <property type="protein sequence ID" value="THH40268.1"/>
    <property type="molecule type" value="Genomic_DNA"/>
</dbReference>
<reference evidence="3 4" key="1">
    <citation type="submission" date="2019-04" db="EMBL/GenBank/DDBJ databases">
        <title>Lewinella litorea sp. nov., isolated from a marine sand.</title>
        <authorList>
            <person name="Yoon J.-H."/>
        </authorList>
    </citation>
    <scope>NUCLEOTIDE SEQUENCE [LARGE SCALE GENOMIC DNA]</scope>
    <source>
        <strain evidence="3 4">HSMS-39</strain>
    </source>
</reference>
<dbReference type="PANTHER" id="PTHR46558">
    <property type="entry name" value="TRACRIPTIONAL REGULATORY PROTEIN-RELATED-RELATED"/>
    <property type="match status" value="1"/>
</dbReference>
<evidence type="ECO:0000313" key="3">
    <source>
        <dbReference type="EMBL" id="THH40268.1"/>
    </source>
</evidence>
<dbReference type="PROSITE" id="PS50943">
    <property type="entry name" value="HTH_CROC1"/>
    <property type="match status" value="1"/>
</dbReference>
<evidence type="ECO:0000259" key="2">
    <source>
        <dbReference type="PROSITE" id="PS50943"/>
    </source>
</evidence>
<dbReference type="Pfam" id="PF01381">
    <property type="entry name" value="HTH_3"/>
    <property type="match status" value="1"/>
</dbReference>
<dbReference type="AlphaFoldDB" id="A0A4S4NPF8"/>
<sequence length="173" mass="19762">MKNKDSALTTLSEEAQLPNFIASNLRLLRKQAGWSQTELAEKVGLNRGNIASYESGSAEPSICKLLRISNLFDISTRDFTRLDLSDSAELALARSKRQAEQVERFDAYRKRKAELDHLISSSYDLFRYKRESLDKPCKEAELFAGHYLQLLELSRQLLKEHESLLGELGCQEH</sequence>
<gene>
    <name evidence="3" type="ORF">E4021_05895</name>
</gene>
<dbReference type="Proteomes" id="UP000308528">
    <property type="component" value="Unassembled WGS sequence"/>
</dbReference>
<dbReference type="Gene3D" id="1.10.260.40">
    <property type="entry name" value="lambda repressor-like DNA-binding domains"/>
    <property type="match status" value="1"/>
</dbReference>
<dbReference type="InterPro" id="IPR001387">
    <property type="entry name" value="Cro/C1-type_HTH"/>
</dbReference>
<dbReference type="InterPro" id="IPR010982">
    <property type="entry name" value="Lambda_DNA-bd_dom_sf"/>
</dbReference>
<dbReference type="SUPFAM" id="SSF47413">
    <property type="entry name" value="lambda repressor-like DNA-binding domains"/>
    <property type="match status" value="1"/>
</dbReference>
<name>A0A4S4NPF8_9BACT</name>
<dbReference type="GO" id="GO:0003677">
    <property type="term" value="F:DNA binding"/>
    <property type="evidence" value="ECO:0007669"/>
    <property type="project" value="UniProtKB-KW"/>
</dbReference>
<evidence type="ECO:0000313" key="4">
    <source>
        <dbReference type="Proteomes" id="UP000308528"/>
    </source>
</evidence>
<dbReference type="CDD" id="cd00093">
    <property type="entry name" value="HTH_XRE"/>
    <property type="match status" value="1"/>
</dbReference>
<evidence type="ECO:0000256" key="1">
    <source>
        <dbReference type="ARBA" id="ARBA00023125"/>
    </source>
</evidence>
<dbReference type="PANTHER" id="PTHR46558:SF4">
    <property type="entry name" value="DNA-BIDING PHAGE PROTEIN"/>
    <property type="match status" value="1"/>
</dbReference>
<dbReference type="SMART" id="SM00530">
    <property type="entry name" value="HTH_XRE"/>
    <property type="match status" value="1"/>
</dbReference>
<protein>
    <submittedName>
        <fullName evidence="3">XRE family transcriptional regulator</fullName>
    </submittedName>
</protein>
<accession>A0A4S4NPF8</accession>
<keyword evidence="4" id="KW-1185">Reference proteome</keyword>
<comment type="caution">
    <text evidence="3">The sequence shown here is derived from an EMBL/GenBank/DDBJ whole genome shotgun (WGS) entry which is preliminary data.</text>
</comment>
<organism evidence="3 4">
    <name type="scientific">Neolewinella litorea</name>
    <dbReference type="NCBI Taxonomy" id="2562452"/>
    <lineage>
        <taxon>Bacteria</taxon>
        <taxon>Pseudomonadati</taxon>
        <taxon>Bacteroidota</taxon>
        <taxon>Saprospiria</taxon>
        <taxon>Saprospirales</taxon>
        <taxon>Lewinellaceae</taxon>
        <taxon>Neolewinella</taxon>
    </lineage>
</organism>
<dbReference type="OrthoDB" id="800066at2"/>